<evidence type="ECO:0000256" key="2">
    <source>
        <dbReference type="ARBA" id="ARBA00009254"/>
    </source>
</evidence>
<dbReference type="InterPro" id="IPR010729">
    <property type="entry name" value="Ribosomal_uL29_mit"/>
</dbReference>
<dbReference type="AlphaFoldDB" id="A0A836F3T8"/>
<evidence type="ECO:0000313" key="8">
    <source>
        <dbReference type="EMBL" id="KAG5312447.1"/>
    </source>
</evidence>
<reference evidence="8" key="1">
    <citation type="submission" date="2020-02" db="EMBL/GenBank/DDBJ databases">
        <title>Relaxed selection underlies rapid genomic changes in the transitions from sociality to social parasitism in ants.</title>
        <authorList>
            <person name="Bi X."/>
        </authorList>
    </citation>
    <scope>NUCLEOTIDE SEQUENCE</scope>
    <source>
        <strain evidence="8">BGI-DK2013a</strain>
        <tissue evidence="8">Whole body</tissue>
    </source>
</reference>
<feature type="region of interest" description="Disordered" evidence="7">
    <location>
        <begin position="1"/>
        <end position="20"/>
    </location>
</feature>
<dbReference type="GO" id="GO:0003735">
    <property type="term" value="F:structural constituent of ribosome"/>
    <property type="evidence" value="ECO:0007669"/>
    <property type="project" value="InterPro"/>
</dbReference>
<protein>
    <recommendedName>
        <fullName evidence="6">Large ribosomal subunit protein uL29m</fullName>
    </recommendedName>
</protein>
<dbReference type="EMBL" id="JAANHZ010000328">
    <property type="protein sequence ID" value="KAG5312447.1"/>
    <property type="molecule type" value="Genomic_DNA"/>
</dbReference>
<keyword evidence="9" id="KW-1185">Reference proteome</keyword>
<dbReference type="Pfam" id="PF06984">
    <property type="entry name" value="MRP-L47"/>
    <property type="match status" value="1"/>
</dbReference>
<dbReference type="Proteomes" id="UP000667349">
    <property type="component" value="Unassembled WGS sequence"/>
</dbReference>
<comment type="similarity">
    <text evidence="2">Belongs to the universal ribosomal protein uL29 family.</text>
</comment>
<proteinExistence type="inferred from homology"/>
<evidence type="ECO:0000313" key="9">
    <source>
        <dbReference type="Proteomes" id="UP000667349"/>
    </source>
</evidence>
<feature type="non-terminal residue" evidence="8">
    <location>
        <position position="1"/>
    </location>
</feature>
<name>A0A836F3T8_9HYME</name>
<accession>A0A836F3T8</accession>
<comment type="subcellular location">
    <subcellularLocation>
        <location evidence="1">Mitochondrion</location>
    </subcellularLocation>
</comment>
<dbReference type="GO" id="GO:0005762">
    <property type="term" value="C:mitochondrial large ribosomal subunit"/>
    <property type="evidence" value="ECO:0007669"/>
    <property type="project" value="TreeGrafter"/>
</dbReference>
<dbReference type="PANTHER" id="PTHR21183:SF18">
    <property type="entry name" value="LARGE RIBOSOMAL SUBUNIT PROTEIN UL29M"/>
    <property type="match status" value="1"/>
</dbReference>
<evidence type="ECO:0000256" key="4">
    <source>
        <dbReference type="ARBA" id="ARBA00023128"/>
    </source>
</evidence>
<evidence type="ECO:0000256" key="3">
    <source>
        <dbReference type="ARBA" id="ARBA00022980"/>
    </source>
</evidence>
<comment type="caution">
    <text evidence="8">The sequence shown here is derived from an EMBL/GenBank/DDBJ whole genome shotgun (WGS) entry which is preliminary data.</text>
</comment>
<evidence type="ECO:0000256" key="5">
    <source>
        <dbReference type="ARBA" id="ARBA00023274"/>
    </source>
</evidence>
<dbReference type="GO" id="GO:0032543">
    <property type="term" value="P:mitochondrial translation"/>
    <property type="evidence" value="ECO:0007669"/>
    <property type="project" value="TreeGrafter"/>
</dbReference>
<keyword evidence="3" id="KW-0689">Ribosomal protein</keyword>
<evidence type="ECO:0000256" key="7">
    <source>
        <dbReference type="SAM" id="MobiDB-lite"/>
    </source>
</evidence>
<evidence type="ECO:0000256" key="6">
    <source>
        <dbReference type="ARBA" id="ARBA00035289"/>
    </source>
</evidence>
<feature type="non-terminal residue" evidence="8">
    <location>
        <position position="320"/>
    </location>
</feature>
<dbReference type="InterPro" id="IPR038340">
    <property type="entry name" value="MRP-L47_sf"/>
</dbReference>
<gene>
    <name evidence="8" type="primary">Mrpl47</name>
    <name evidence="8" type="ORF">G6Z75_0011446</name>
</gene>
<keyword evidence="5" id="KW-0687">Ribonucleoprotein</keyword>
<keyword evidence="4" id="KW-0496">Mitochondrion</keyword>
<dbReference type="Gene3D" id="6.10.330.20">
    <property type="match status" value="1"/>
</dbReference>
<evidence type="ECO:0000256" key="1">
    <source>
        <dbReference type="ARBA" id="ARBA00004173"/>
    </source>
</evidence>
<sequence>MSRVSMTASNRRKSSLPLSPSEALSGFQSVLGGFSNAGCRVGRVPPRDSRRKMAAFMKAVQTKTSMNGITKLFTNLSLTSSVIESPKRAFLRSTPTLHCAFIHLTSERRDLMEFFDDPKNWGKNEVRVGRSWKKDELRLKSNSDLHKLWFVLLKERNMLMTMEEACKNADEIFPNPERLDKVQDSMSNLESIVRERNRAYHLLEIGETGERPGKFVYNCLGIRFYYQMAQYSIPKFINTRWYKTHLFGFGGYATRKFLRLYREQLWNKKRKSRTRNRNRVAMLIRKFPNLDLETVKEQFPDVDVEKVKTSKRARGHTVPV</sequence>
<dbReference type="PANTHER" id="PTHR21183">
    <property type="entry name" value="RIBOSOMAL PROTEIN L47, MITOCHONDRIAL-RELATED"/>
    <property type="match status" value="1"/>
</dbReference>
<organism evidence="8 9">
    <name type="scientific">Acromyrmex insinuator</name>
    <dbReference type="NCBI Taxonomy" id="230686"/>
    <lineage>
        <taxon>Eukaryota</taxon>
        <taxon>Metazoa</taxon>
        <taxon>Ecdysozoa</taxon>
        <taxon>Arthropoda</taxon>
        <taxon>Hexapoda</taxon>
        <taxon>Insecta</taxon>
        <taxon>Pterygota</taxon>
        <taxon>Neoptera</taxon>
        <taxon>Endopterygota</taxon>
        <taxon>Hymenoptera</taxon>
        <taxon>Apocrita</taxon>
        <taxon>Aculeata</taxon>
        <taxon>Formicoidea</taxon>
        <taxon>Formicidae</taxon>
        <taxon>Myrmicinae</taxon>
        <taxon>Acromyrmex</taxon>
    </lineage>
</organism>